<evidence type="ECO:0000256" key="6">
    <source>
        <dbReference type="ARBA" id="ARBA00022630"/>
    </source>
</evidence>
<dbReference type="EC" id="1.14.13.196" evidence="5"/>
<evidence type="ECO:0000256" key="11">
    <source>
        <dbReference type="ARBA" id="ARBA00049248"/>
    </source>
</evidence>
<dbReference type="EMBL" id="BAABUJ010000019">
    <property type="protein sequence ID" value="GAA5801502.1"/>
    <property type="molecule type" value="Genomic_DNA"/>
</dbReference>
<reference evidence="12 13" key="1">
    <citation type="submission" date="2024-04" db="EMBL/GenBank/DDBJ databases">
        <title>genome sequences of Mucor flavus KT1a and Helicostylum pulchrum KT1b strains isolation_sourced from the surface of a dry-aged beef.</title>
        <authorList>
            <person name="Toyotome T."/>
            <person name="Hosono M."/>
            <person name="Torimaru M."/>
            <person name="Fukuda K."/>
            <person name="Mikami N."/>
        </authorList>
    </citation>
    <scope>NUCLEOTIDE SEQUENCE [LARGE SCALE GENOMIC DNA]</scope>
    <source>
        <strain evidence="12 13">KT1b</strain>
    </source>
</reference>
<sequence>MRLPTVAVIGSGSISDFMTPKHGRFSGLSAAIQLKKKLGIEAEIFEATSNIGGTWNYNTYPGCACDVPSHLYLFSFELNPSVGGLRVPNLPKEFEAFEGKVIHSAFWDNDYDLNNKRVAVIGSGTSSIQIMPNIANTVNHLYSFQGTPARVSPKNEFKYSNFMINVFTYLPFAMLIYRAHLFFIRDLNFGQEDLIQKLVPEFPVGCKRIGVSDNYLQAFCLPNVTVNCSPIKITRGRIISTTDGVDTEVGTLVLATGFNIVGFLGEMQVFGQNKLSLNQLWQEQTPRTYKTEAIHGFPNFFMMLGPGSGLGHNSVVTNIELQVDYGINLIEHMLKNNITCMDPTEKAQEKFTAKLQSGFKGTVWTSGCGSWYFSETGVIQFLWPKTIISFYLMLRKKSYETDYIKN</sequence>
<dbReference type="PANTHER" id="PTHR42877:SF4">
    <property type="entry name" value="FAD_NAD(P)-BINDING DOMAIN-CONTAINING PROTEIN-RELATED"/>
    <property type="match status" value="1"/>
</dbReference>
<evidence type="ECO:0000256" key="8">
    <source>
        <dbReference type="ARBA" id="ARBA00022857"/>
    </source>
</evidence>
<protein>
    <recommendedName>
        <fullName evidence="5">L-ornithine N(5)-monooxygenase [NAD(P)H]</fullName>
        <ecNumber evidence="5">1.14.13.196</ecNumber>
    </recommendedName>
</protein>
<dbReference type="InterPro" id="IPR036188">
    <property type="entry name" value="FAD/NAD-bd_sf"/>
</dbReference>
<dbReference type="InterPro" id="IPR051209">
    <property type="entry name" value="FAD-bind_Monooxygenase_sf"/>
</dbReference>
<evidence type="ECO:0000256" key="9">
    <source>
        <dbReference type="ARBA" id="ARBA00023002"/>
    </source>
</evidence>
<evidence type="ECO:0000256" key="5">
    <source>
        <dbReference type="ARBA" id="ARBA00012881"/>
    </source>
</evidence>
<keyword evidence="7" id="KW-0274">FAD</keyword>
<dbReference type="SUPFAM" id="SSF51905">
    <property type="entry name" value="FAD/NAD(P)-binding domain"/>
    <property type="match status" value="1"/>
</dbReference>
<proteinExistence type="inferred from homology"/>
<keyword evidence="8" id="KW-0521">NADP</keyword>
<comment type="catalytic activity">
    <reaction evidence="11">
        <text>L-ornithine + NADH + O2 = N(5)-hydroxy-L-ornithine + NAD(+) + H2O</text>
        <dbReference type="Rhea" id="RHEA:41512"/>
        <dbReference type="ChEBI" id="CHEBI:15377"/>
        <dbReference type="ChEBI" id="CHEBI:15379"/>
        <dbReference type="ChEBI" id="CHEBI:46911"/>
        <dbReference type="ChEBI" id="CHEBI:57540"/>
        <dbReference type="ChEBI" id="CHEBI:57945"/>
        <dbReference type="ChEBI" id="CHEBI:78275"/>
        <dbReference type="EC" id="1.14.13.196"/>
    </reaction>
</comment>
<evidence type="ECO:0000313" key="13">
    <source>
        <dbReference type="Proteomes" id="UP001476247"/>
    </source>
</evidence>
<dbReference type="PANTHER" id="PTHR42877">
    <property type="entry name" value="L-ORNITHINE N(5)-MONOOXYGENASE-RELATED"/>
    <property type="match status" value="1"/>
</dbReference>
<dbReference type="InterPro" id="IPR025700">
    <property type="entry name" value="Lys/Orn_oxygenase"/>
</dbReference>
<accession>A0ABP9Y5C1</accession>
<dbReference type="Pfam" id="PF13450">
    <property type="entry name" value="NAD_binding_8"/>
    <property type="match status" value="1"/>
</dbReference>
<gene>
    <name evidence="12" type="ORF">HPULCUR_006950</name>
</gene>
<comment type="pathway">
    <text evidence="2">Siderophore biosynthesis.</text>
</comment>
<comment type="cofactor">
    <cofactor evidence="1">
        <name>FAD</name>
        <dbReference type="ChEBI" id="CHEBI:57692"/>
    </cofactor>
</comment>
<comment type="caution">
    <text evidence="12">The sequence shown here is derived from an EMBL/GenBank/DDBJ whole genome shotgun (WGS) entry which is preliminary data.</text>
</comment>
<comment type="similarity">
    <text evidence="4">Belongs to the FAD-binding monooxygenase family.</text>
</comment>
<comment type="similarity">
    <text evidence="3">Belongs to the lysine N(6)-hydroxylase/L-ornithine N(5)-oxygenase family.</text>
</comment>
<dbReference type="Proteomes" id="UP001476247">
    <property type="component" value="Unassembled WGS sequence"/>
</dbReference>
<keyword evidence="6" id="KW-0285">Flavoprotein</keyword>
<evidence type="ECO:0000256" key="2">
    <source>
        <dbReference type="ARBA" id="ARBA00004924"/>
    </source>
</evidence>
<evidence type="ECO:0000256" key="4">
    <source>
        <dbReference type="ARBA" id="ARBA00010139"/>
    </source>
</evidence>
<evidence type="ECO:0000256" key="3">
    <source>
        <dbReference type="ARBA" id="ARBA00007588"/>
    </source>
</evidence>
<keyword evidence="9" id="KW-0560">Oxidoreductase</keyword>
<keyword evidence="13" id="KW-1185">Reference proteome</keyword>
<name>A0ABP9Y5C1_9FUNG</name>
<evidence type="ECO:0000256" key="1">
    <source>
        <dbReference type="ARBA" id="ARBA00001974"/>
    </source>
</evidence>
<evidence type="ECO:0000313" key="12">
    <source>
        <dbReference type="EMBL" id="GAA5801502.1"/>
    </source>
</evidence>
<organism evidence="12 13">
    <name type="scientific">Helicostylum pulchrum</name>
    <dbReference type="NCBI Taxonomy" id="562976"/>
    <lineage>
        <taxon>Eukaryota</taxon>
        <taxon>Fungi</taxon>
        <taxon>Fungi incertae sedis</taxon>
        <taxon>Mucoromycota</taxon>
        <taxon>Mucoromycotina</taxon>
        <taxon>Mucoromycetes</taxon>
        <taxon>Mucorales</taxon>
        <taxon>Mucorineae</taxon>
        <taxon>Mucoraceae</taxon>
        <taxon>Helicostylum</taxon>
    </lineage>
</organism>
<evidence type="ECO:0000256" key="7">
    <source>
        <dbReference type="ARBA" id="ARBA00022827"/>
    </source>
</evidence>
<dbReference type="Gene3D" id="3.50.50.60">
    <property type="entry name" value="FAD/NAD(P)-binding domain"/>
    <property type="match status" value="3"/>
</dbReference>
<dbReference type="Pfam" id="PF13434">
    <property type="entry name" value="Lys_Orn_oxgnase"/>
    <property type="match status" value="1"/>
</dbReference>
<evidence type="ECO:0000256" key="10">
    <source>
        <dbReference type="ARBA" id="ARBA00047598"/>
    </source>
</evidence>
<comment type="catalytic activity">
    <reaction evidence="10">
        <text>L-ornithine + NADPH + O2 = N(5)-hydroxy-L-ornithine + NADP(+) + H2O</text>
        <dbReference type="Rhea" id="RHEA:41508"/>
        <dbReference type="ChEBI" id="CHEBI:15377"/>
        <dbReference type="ChEBI" id="CHEBI:15379"/>
        <dbReference type="ChEBI" id="CHEBI:46911"/>
        <dbReference type="ChEBI" id="CHEBI:57783"/>
        <dbReference type="ChEBI" id="CHEBI:58349"/>
        <dbReference type="ChEBI" id="CHEBI:78275"/>
        <dbReference type="EC" id="1.14.13.196"/>
    </reaction>
</comment>